<dbReference type="Gene3D" id="2.40.50.40">
    <property type="match status" value="1"/>
</dbReference>
<dbReference type="Pfam" id="PF00048">
    <property type="entry name" value="IL8"/>
    <property type="match status" value="1"/>
</dbReference>
<protein>
    <recommendedName>
        <fullName evidence="9">C-C motif chemokine</fullName>
    </recommendedName>
</protein>
<dbReference type="InterPro" id="IPR001811">
    <property type="entry name" value="Chemokine_IL8-like_dom"/>
</dbReference>
<organism evidence="11">
    <name type="scientific">Ctenopharyngodon idella</name>
    <name type="common">Grass carp</name>
    <name type="synonym">Leuciscus idella</name>
    <dbReference type="NCBI Taxonomy" id="7959"/>
    <lineage>
        <taxon>Eukaryota</taxon>
        <taxon>Metazoa</taxon>
        <taxon>Chordata</taxon>
        <taxon>Craniata</taxon>
        <taxon>Vertebrata</taxon>
        <taxon>Euteleostomi</taxon>
        <taxon>Actinopterygii</taxon>
        <taxon>Neopterygii</taxon>
        <taxon>Teleostei</taxon>
        <taxon>Ostariophysi</taxon>
        <taxon>Cypriniformes</taxon>
        <taxon>Xenocyprididae</taxon>
        <taxon>Xenocypridinae</taxon>
        <taxon>Ctenopharyngodon</taxon>
    </lineage>
</organism>
<evidence type="ECO:0000256" key="1">
    <source>
        <dbReference type="ARBA" id="ARBA00004613"/>
    </source>
</evidence>
<dbReference type="EMBL" id="MF783100">
    <property type="protein sequence ID" value="AXF84130.1"/>
    <property type="molecule type" value="mRNA"/>
</dbReference>
<dbReference type="PANTHER" id="PTHR12015:SF190">
    <property type="entry name" value="C-C MOTIF CHEMOKINE"/>
    <property type="match status" value="1"/>
</dbReference>
<dbReference type="InterPro" id="IPR039809">
    <property type="entry name" value="Chemokine_b/g/d"/>
</dbReference>
<feature type="chain" id="PRO_5033786287" description="C-C motif chemokine" evidence="9">
    <location>
        <begin position="23"/>
        <end position="95"/>
    </location>
</feature>
<evidence type="ECO:0000256" key="3">
    <source>
        <dbReference type="ARBA" id="ARBA00022500"/>
    </source>
</evidence>
<evidence type="ECO:0000256" key="9">
    <source>
        <dbReference type="RuleBase" id="RU361150"/>
    </source>
</evidence>
<reference evidence="12" key="2">
    <citation type="submission" date="2017-08" db="EMBL/GenBank/DDBJ databases">
        <title>An investigation of the diversity and expression of chemokine superfamily by teleost fishes grass carp Ctenopharyngodon idella.</title>
        <authorList>
            <person name="Liao Z."/>
            <person name="Su J."/>
        </authorList>
    </citation>
    <scope>NUCLEOTIDE SEQUENCE</scope>
</reference>
<dbReference type="GO" id="GO:0005615">
    <property type="term" value="C:extracellular space"/>
    <property type="evidence" value="ECO:0007669"/>
    <property type="project" value="UniProtKB-KW"/>
</dbReference>
<accession>A0A172QFG8</accession>
<evidence type="ECO:0000256" key="5">
    <source>
        <dbReference type="ARBA" id="ARBA00022525"/>
    </source>
</evidence>
<evidence type="ECO:0000256" key="6">
    <source>
        <dbReference type="ARBA" id="ARBA00022729"/>
    </source>
</evidence>
<comment type="similarity">
    <text evidence="2 9">Belongs to the intercrine beta (chemokine CC) family.</text>
</comment>
<evidence type="ECO:0000259" key="10">
    <source>
        <dbReference type="SMART" id="SM00199"/>
    </source>
</evidence>
<keyword evidence="8" id="KW-0395">Inflammatory response</keyword>
<dbReference type="SMR" id="A0A172QFG8"/>
<dbReference type="InterPro" id="IPR036048">
    <property type="entry name" value="Interleukin_8-like_sf"/>
</dbReference>
<dbReference type="EMBL" id="KU499919">
    <property type="protein sequence ID" value="AND94603.1"/>
    <property type="molecule type" value="mRNA"/>
</dbReference>
<dbReference type="AlphaFoldDB" id="A0A172QFG8"/>
<keyword evidence="4 9" id="KW-0202">Cytokine</keyword>
<evidence type="ECO:0000313" key="11">
    <source>
        <dbReference type="EMBL" id="AND94603.1"/>
    </source>
</evidence>
<proteinExistence type="evidence at transcript level"/>
<dbReference type="GO" id="GO:0006955">
    <property type="term" value="P:immune response"/>
    <property type="evidence" value="ECO:0007669"/>
    <property type="project" value="InterPro"/>
</dbReference>
<evidence type="ECO:0000256" key="2">
    <source>
        <dbReference type="ARBA" id="ARBA00010868"/>
    </source>
</evidence>
<dbReference type="GO" id="GO:0008009">
    <property type="term" value="F:chemokine activity"/>
    <property type="evidence" value="ECO:0007669"/>
    <property type="project" value="InterPro"/>
</dbReference>
<sequence length="95" mass="10471">MVIKICILALVTLLLFQVETDAVACCQSYTKYPRRCSVLKGYDIQGITGGCDLAAIIFHTEKGRSVCADPAQAWTQKRVECLKMKAARIGFEGEI</sequence>
<reference evidence="11" key="1">
    <citation type="journal article" date="2016" name="Dev. Comp. Immunol.">
        <title>A specific CpG oligodeoxynucleotide induces protective antiviral responses against grass carp reovirus in grass carp Ctenopharyngodon idella.</title>
        <authorList>
            <person name="Su H."/>
            <person name="Yuan G."/>
            <person name="Su J."/>
        </authorList>
    </citation>
    <scope>NUCLEOTIDE SEQUENCE</scope>
</reference>
<feature type="signal peptide" evidence="9">
    <location>
        <begin position="1"/>
        <end position="22"/>
    </location>
</feature>
<dbReference type="InterPro" id="IPR000827">
    <property type="entry name" value="Chemokine_CC_CS"/>
</dbReference>
<evidence type="ECO:0000256" key="4">
    <source>
        <dbReference type="ARBA" id="ARBA00022514"/>
    </source>
</evidence>
<keyword evidence="3 9" id="KW-0145">Chemotaxis</keyword>
<dbReference type="GO" id="GO:0006954">
    <property type="term" value="P:inflammatory response"/>
    <property type="evidence" value="ECO:0007669"/>
    <property type="project" value="UniProtKB-KW"/>
</dbReference>
<evidence type="ECO:0000256" key="8">
    <source>
        <dbReference type="ARBA" id="ARBA00023198"/>
    </source>
</evidence>
<dbReference type="FunFam" id="2.40.50.40:FF:000012">
    <property type="entry name" value="C-C motif chemokine"/>
    <property type="match status" value="1"/>
</dbReference>
<keyword evidence="7" id="KW-1015">Disulfide bond</keyword>
<evidence type="ECO:0000313" key="12">
    <source>
        <dbReference type="EMBL" id="AXF84130.1"/>
    </source>
</evidence>
<dbReference type="SMART" id="SM00199">
    <property type="entry name" value="SCY"/>
    <property type="match status" value="1"/>
</dbReference>
<gene>
    <name evidence="11" type="primary">CCL20</name>
    <name evidence="12" type="synonym">CCL20b</name>
</gene>
<keyword evidence="6 9" id="KW-0732">Signal</keyword>
<keyword evidence="5 9" id="KW-0964">Secreted</keyword>
<dbReference type="PANTHER" id="PTHR12015">
    <property type="entry name" value="SMALL INDUCIBLE CYTOKINE A"/>
    <property type="match status" value="1"/>
</dbReference>
<feature type="domain" description="Chemokine interleukin-8-like" evidence="10">
    <location>
        <begin position="22"/>
        <end position="82"/>
    </location>
</feature>
<dbReference type="PROSITE" id="PS00472">
    <property type="entry name" value="SMALL_CYTOKINES_CC"/>
    <property type="match status" value="1"/>
</dbReference>
<comment type="subcellular location">
    <subcellularLocation>
        <location evidence="1 9">Secreted</location>
    </subcellularLocation>
</comment>
<dbReference type="SUPFAM" id="SSF54117">
    <property type="entry name" value="Interleukin 8-like chemokines"/>
    <property type="match status" value="1"/>
</dbReference>
<evidence type="ECO:0000256" key="7">
    <source>
        <dbReference type="ARBA" id="ARBA00023157"/>
    </source>
</evidence>
<name>A0A172QFG8_CTEID</name>